<evidence type="ECO:0000313" key="1">
    <source>
        <dbReference type="EMBL" id="KAK5925896.1"/>
    </source>
</evidence>
<evidence type="ECO:0000313" key="2">
    <source>
        <dbReference type="Proteomes" id="UP001331515"/>
    </source>
</evidence>
<dbReference type="AlphaFoldDB" id="A0AAN8HRQ1"/>
<proteinExistence type="predicted"/>
<name>A0AAN8HRQ1_CHAGU</name>
<gene>
    <name evidence="1" type="ORF">CgunFtcFv8_021511</name>
</gene>
<keyword evidence="2" id="KW-1185">Reference proteome</keyword>
<dbReference type="Proteomes" id="UP001331515">
    <property type="component" value="Unassembled WGS sequence"/>
</dbReference>
<organism evidence="1 2">
    <name type="scientific">Champsocephalus gunnari</name>
    <name type="common">Mackerel icefish</name>
    <dbReference type="NCBI Taxonomy" id="52237"/>
    <lineage>
        <taxon>Eukaryota</taxon>
        <taxon>Metazoa</taxon>
        <taxon>Chordata</taxon>
        <taxon>Craniata</taxon>
        <taxon>Vertebrata</taxon>
        <taxon>Euteleostomi</taxon>
        <taxon>Actinopterygii</taxon>
        <taxon>Neopterygii</taxon>
        <taxon>Teleostei</taxon>
        <taxon>Neoteleostei</taxon>
        <taxon>Acanthomorphata</taxon>
        <taxon>Eupercaria</taxon>
        <taxon>Perciformes</taxon>
        <taxon>Notothenioidei</taxon>
        <taxon>Channichthyidae</taxon>
        <taxon>Champsocephalus</taxon>
    </lineage>
</organism>
<sequence length="96" mass="10353">MLKRSDGEMSCCPLDWRKDTVQSSGQHPSFNRSALKSAACRLAAARGSSSLTPGARAFSRFLSGLRRCISFPEKAMVSQHSIGRGFQPCLGANGFD</sequence>
<reference evidence="1 2" key="1">
    <citation type="journal article" date="2023" name="Mol. Biol. Evol.">
        <title>Genomics of Secondarily Temperate Adaptation in the Only Non-Antarctic Icefish.</title>
        <authorList>
            <person name="Rivera-Colon A.G."/>
            <person name="Rayamajhi N."/>
            <person name="Minhas B.F."/>
            <person name="Madrigal G."/>
            <person name="Bilyk K.T."/>
            <person name="Yoon V."/>
            <person name="Hune M."/>
            <person name="Gregory S."/>
            <person name="Cheng C.H.C."/>
            <person name="Catchen J.M."/>
        </authorList>
    </citation>
    <scope>NUCLEOTIDE SEQUENCE [LARGE SCALE GENOMIC DNA]</scope>
    <source>
        <tissue evidence="1">White muscle</tissue>
    </source>
</reference>
<comment type="caution">
    <text evidence="1">The sequence shown here is derived from an EMBL/GenBank/DDBJ whole genome shotgun (WGS) entry which is preliminary data.</text>
</comment>
<accession>A0AAN8HRQ1</accession>
<protein>
    <submittedName>
        <fullName evidence="1">Uncharacterized protein</fullName>
    </submittedName>
</protein>
<dbReference type="EMBL" id="JAURVH010001519">
    <property type="protein sequence ID" value="KAK5925896.1"/>
    <property type="molecule type" value="Genomic_DNA"/>
</dbReference>